<evidence type="ECO:0000313" key="4">
    <source>
        <dbReference type="Proteomes" id="UP000054466"/>
    </source>
</evidence>
<dbReference type="GO" id="GO:0016791">
    <property type="term" value="F:phosphatase activity"/>
    <property type="evidence" value="ECO:0007669"/>
    <property type="project" value="TreeGrafter"/>
</dbReference>
<dbReference type="HOGENOM" id="CLU_023125_0_0_1"/>
<dbReference type="GO" id="GO:0000298">
    <property type="term" value="F:endopolyphosphatase activity"/>
    <property type="evidence" value="ECO:0007669"/>
    <property type="project" value="TreeGrafter"/>
</dbReference>
<keyword evidence="1" id="KW-0472">Membrane</keyword>
<keyword evidence="1" id="KW-0812">Transmembrane</keyword>
<dbReference type="STRING" id="569365.A0A0D2AUX9"/>
<dbReference type="InterPro" id="IPR029052">
    <property type="entry name" value="Metallo-depent_PP-like"/>
</dbReference>
<reference evidence="3 4" key="1">
    <citation type="submission" date="2015-01" db="EMBL/GenBank/DDBJ databases">
        <title>The Genome Sequence of Cladophialophora immunda CBS83496.</title>
        <authorList>
            <consortium name="The Broad Institute Genomics Platform"/>
            <person name="Cuomo C."/>
            <person name="de Hoog S."/>
            <person name="Gorbushina A."/>
            <person name="Stielow B."/>
            <person name="Teixiera M."/>
            <person name="Abouelleil A."/>
            <person name="Chapman S.B."/>
            <person name="Priest M."/>
            <person name="Young S.K."/>
            <person name="Wortman J."/>
            <person name="Nusbaum C."/>
            <person name="Birren B."/>
        </authorList>
    </citation>
    <scope>NUCLEOTIDE SEQUENCE [LARGE SCALE GENOMIC DNA]</scope>
    <source>
        <strain evidence="3 4">CBS 83496</strain>
    </source>
</reference>
<dbReference type="GO" id="GO:0005737">
    <property type="term" value="C:cytoplasm"/>
    <property type="evidence" value="ECO:0007669"/>
    <property type="project" value="TreeGrafter"/>
</dbReference>
<evidence type="ECO:0000313" key="3">
    <source>
        <dbReference type="EMBL" id="KIW29047.1"/>
    </source>
</evidence>
<proteinExistence type="predicted"/>
<keyword evidence="4" id="KW-1185">Reference proteome</keyword>
<dbReference type="Pfam" id="PF00149">
    <property type="entry name" value="Metallophos"/>
    <property type="match status" value="1"/>
</dbReference>
<accession>A0A0D2AUX9</accession>
<name>A0A0D2AUX9_9EURO</name>
<dbReference type="SUPFAM" id="SSF56300">
    <property type="entry name" value="Metallo-dependent phosphatases"/>
    <property type="match status" value="1"/>
</dbReference>
<keyword evidence="1" id="KW-1133">Transmembrane helix</keyword>
<dbReference type="InterPro" id="IPR004843">
    <property type="entry name" value="Calcineurin-like_PHP"/>
</dbReference>
<dbReference type="Proteomes" id="UP000054466">
    <property type="component" value="Unassembled WGS sequence"/>
</dbReference>
<dbReference type="AlphaFoldDB" id="A0A0D2AUX9"/>
<feature type="domain" description="Calcineurin-like phosphoesterase" evidence="2">
    <location>
        <begin position="133"/>
        <end position="320"/>
    </location>
</feature>
<sequence length="420" mass="45580">MAATKRPILRAHFTDSESTSPSSPADNDFLRRIEALVGKSVAVTRAPKLRRLMMVVAFLTTCSIILWIKVIAPIIEEGRSAWSALKSNSTGAGTVSEASHPKFPGMVFVKTLDPALLPQSSPDDAGPRSRKKRLVFVGDIHGCREELEALLKKVQFHPSTDHLVSVGDIVSKGPDSLGVIDLLRRYNASCVRGNHDDRLLLVAQKLRSRASETGADPVAELDSIDTSTKAGDPVQKLARSLKAKHLEYLRSCPVILRLGPLKAFNGDAVVVHGGLIPGLPLESQDPVSAMNMRIIDLATRIPSKKHKQKGSIAWYRLWNRYQQLLSIRQRFGGLKGEKGRGHGKHMTVIYGHDAKAGLQIHKYTKGLDSGCVNGGKLTALVVDGNGKQKLFQVDGKNYREGAVPPVDVLRDGPSAGEKAG</sequence>
<evidence type="ECO:0000256" key="1">
    <source>
        <dbReference type="SAM" id="Phobius"/>
    </source>
</evidence>
<dbReference type="InterPro" id="IPR050126">
    <property type="entry name" value="Ap4A_hydrolase"/>
</dbReference>
<organism evidence="3 4">
    <name type="scientific">Cladophialophora immunda</name>
    <dbReference type="NCBI Taxonomy" id="569365"/>
    <lineage>
        <taxon>Eukaryota</taxon>
        <taxon>Fungi</taxon>
        <taxon>Dikarya</taxon>
        <taxon>Ascomycota</taxon>
        <taxon>Pezizomycotina</taxon>
        <taxon>Eurotiomycetes</taxon>
        <taxon>Chaetothyriomycetidae</taxon>
        <taxon>Chaetothyriales</taxon>
        <taxon>Herpotrichiellaceae</taxon>
        <taxon>Cladophialophora</taxon>
    </lineage>
</organism>
<dbReference type="PANTHER" id="PTHR42850">
    <property type="entry name" value="METALLOPHOSPHOESTERASE"/>
    <property type="match status" value="1"/>
</dbReference>
<dbReference type="Gene3D" id="3.60.21.10">
    <property type="match status" value="1"/>
</dbReference>
<evidence type="ECO:0000259" key="2">
    <source>
        <dbReference type="Pfam" id="PF00149"/>
    </source>
</evidence>
<dbReference type="OrthoDB" id="10267127at2759"/>
<dbReference type="CDD" id="cd00144">
    <property type="entry name" value="MPP_PPP_family"/>
    <property type="match status" value="1"/>
</dbReference>
<dbReference type="GO" id="GO:0006798">
    <property type="term" value="P:polyphosphate catabolic process"/>
    <property type="evidence" value="ECO:0007669"/>
    <property type="project" value="TreeGrafter"/>
</dbReference>
<dbReference type="EMBL" id="KN847042">
    <property type="protein sequence ID" value="KIW29047.1"/>
    <property type="molecule type" value="Genomic_DNA"/>
</dbReference>
<dbReference type="VEuPathDB" id="FungiDB:PV07_04893"/>
<dbReference type="GeneID" id="27344087"/>
<protein>
    <recommendedName>
        <fullName evidence="2">Calcineurin-like phosphoesterase domain-containing protein</fullName>
    </recommendedName>
</protein>
<dbReference type="RefSeq" id="XP_016249263.1">
    <property type="nucleotide sequence ID" value="XM_016391744.1"/>
</dbReference>
<gene>
    <name evidence="3" type="ORF">PV07_04893</name>
</gene>
<feature type="transmembrane region" description="Helical" evidence="1">
    <location>
        <begin position="52"/>
        <end position="75"/>
    </location>
</feature>
<dbReference type="PANTHER" id="PTHR42850:SF4">
    <property type="entry name" value="ZINC-DEPENDENT ENDOPOLYPHOSPHATASE"/>
    <property type="match status" value="1"/>
</dbReference>